<evidence type="ECO:0000256" key="3">
    <source>
        <dbReference type="ARBA" id="ARBA00023015"/>
    </source>
</evidence>
<dbReference type="OrthoDB" id="435275at2759"/>
<keyword evidence="5 7" id="KW-0539">Nucleus</keyword>
<name>A0A9P8CJT2_9HELO</name>
<dbReference type="GO" id="GO:0006357">
    <property type="term" value="P:regulation of transcription by RNA polymerase II"/>
    <property type="evidence" value="ECO:0007669"/>
    <property type="project" value="InterPro"/>
</dbReference>
<proteinExistence type="inferred from homology"/>
<evidence type="ECO:0000313" key="10">
    <source>
        <dbReference type="EMBL" id="KAG9247876.1"/>
    </source>
</evidence>
<dbReference type="Pfam" id="PF10513">
    <property type="entry name" value="EPL1"/>
    <property type="match status" value="1"/>
</dbReference>
<evidence type="ECO:0000256" key="2">
    <source>
        <dbReference type="ARBA" id="ARBA00008035"/>
    </source>
</evidence>
<feature type="domain" description="Enhancer of polycomb-like N-terminal" evidence="9">
    <location>
        <begin position="12"/>
        <end position="154"/>
    </location>
</feature>
<dbReference type="AlphaFoldDB" id="A0A9P8CJT2"/>
<comment type="function">
    <text evidence="6">Component of the NuA4 histone acetyltransferase complex which is involved in transcriptional activation of selected genes principally by acetylation of nucleosomal histone H4 and H2A. The NuA4 complex is also involved in DNA repair. Involved in gene silencing by neighboring heterochromatin, blockage of the silencing spreading along the chromosome, and required for cell cycle progression through G2/M.</text>
</comment>
<keyword evidence="4 7" id="KW-0804">Transcription</keyword>
<dbReference type="GO" id="GO:0005634">
    <property type="term" value="C:nucleus"/>
    <property type="evidence" value="ECO:0007669"/>
    <property type="project" value="UniProtKB-SubCell"/>
</dbReference>
<feature type="region of interest" description="Disordered" evidence="8">
    <location>
        <begin position="300"/>
        <end position="339"/>
    </location>
</feature>
<evidence type="ECO:0000256" key="7">
    <source>
        <dbReference type="RuleBase" id="RU361124"/>
    </source>
</evidence>
<reference evidence="10" key="1">
    <citation type="journal article" date="2021" name="IMA Fungus">
        <title>Genomic characterization of three marine fungi, including Emericellopsis atlantica sp. nov. with signatures of a generalist lifestyle and marine biomass degradation.</title>
        <authorList>
            <person name="Hagestad O.C."/>
            <person name="Hou L."/>
            <person name="Andersen J.H."/>
            <person name="Hansen E.H."/>
            <person name="Altermark B."/>
            <person name="Li C."/>
            <person name="Kuhnert E."/>
            <person name="Cox R.J."/>
            <person name="Crous P.W."/>
            <person name="Spatafora J.W."/>
            <person name="Lail K."/>
            <person name="Amirebrahimi M."/>
            <person name="Lipzen A."/>
            <person name="Pangilinan J."/>
            <person name="Andreopoulos W."/>
            <person name="Hayes R.D."/>
            <person name="Ng V."/>
            <person name="Grigoriev I.V."/>
            <person name="Jackson S.A."/>
            <person name="Sutton T.D.S."/>
            <person name="Dobson A.D.W."/>
            <person name="Rama T."/>
        </authorList>
    </citation>
    <scope>NUCLEOTIDE SEQUENCE</scope>
    <source>
        <strain evidence="10">TRa3180A</strain>
    </source>
</reference>
<protein>
    <recommendedName>
        <fullName evidence="7">Enhancer of polycomb-like protein</fullName>
    </recommendedName>
</protein>
<evidence type="ECO:0000256" key="1">
    <source>
        <dbReference type="ARBA" id="ARBA00004123"/>
    </source>
</evidence>
<comment type="subcellular location">
    <subcellularLocation>
        <location evidence="1 7">Nucleus</location>
    </subcellularLocation>
</comment>
<dbReference type="InterPro" id="IPR019542">
    <property type="entry name" value="Enhancer_polycomb-like_N"/>
</dbReference>
<comment type="caution">
    <text evidence="10">The sequence shown here is derived from an EMBL/GenBank/DDBJ whole genome shotgun (WGS) entry which is preliminary data.</text>
</comment>
<keyword evidence="11" id="KW-1185">Reference proteome</keyword>
<evidence type="ECO:0000259" key="9">
    <source>
        <dbReference type="Pfam" id="PF10513"/>
    </source>
</evidence>
<dbReference type="InterPro" id="IPR024943">
    <property type="entry name" value="Enhancer_polycomb"/>
</dbReference>
<dbReference type="EMBL" id="MU253761">
    <property type="protein sequence ID" value="KAG9247876.1"/>
    <property type="molecule type" value="Genomic_DNA"/>
</dbReference>
<keyword evidence="3 7" id="KW-0805">Transcription regulation</keyword>
<evidence type="ECO:0000256" key="6">
    <source>
        <dbReference type="ARBA" id="ARBA00025513"/>
    </source>
</evidence>
<dbReference type="Proteomes" id="UP000887226">
    <property type="component" value="Unassembled WGS sequence"/>
</dbReference>
<dbReference type="PANTHER" id="PTHR14898">
    <property type="entry name" value="ENHANCER OF POLYCOMB"/>
    <property type="match status" value="1"/>
</dbReference>
<evidence type="ECO:0000313" key="11">
    <source>
        <dbReference type="Proteomes" id="UP000887226"/>
    </source>
</evidence>
<feature type="region of interest" description="Disordered" evidence="8">
    <location>
        <begin position="502"/>
        <end position="534"/>
    </location>
</feature>
<comment type="similarity">
    <text evidence="2 7">Belongs to the enhancer of polycomb family.</text>
</comment>
<gene>
    <name evidence="10" type="ORF">BJ878DRAFT_122125</name>
</gene>
<evidence type="ECO:0000256" key="8">
    <source>
        <dbReference type="SAM" id="MobiDB-lite"/>
    </source>
</evidence>
<evidence type="ECO:0000256" key="5">
    <source>
        <dbReference type="ARBA" id="ARBA00023242"/>
    </source>
</evidence>
<organism evidence="10 11">
    <name type="scientific">Calycina marina</name>
    <dbReference type="NCBI Taxonomy" id="1763456"/>
    <lineage>
        <taxon>Eukaryota</taxon>
        <taxon>Fungi</taxon>
        <taxon>Dikarya</taxon>
        <taxon>Ascomycota</taxon>
        <taxon>Pezizomycotina</taxon>
        <taxon>Leotiomycetes</taxon>
        <taxon>Helotiales</taxon>
        <taxon>Pezizellaceae</taxon>
        <taxon>Calycina</taxon>
    </lineage>
</organism>
<accession>A0A9P8CJT2</accession>
<dbReference type="GO" id="GO:0035267">
    <property type="term" value="C:NuA4 histone acetyltransferase complex"/>
    <property type="evidence" value="ECO:0007669"/>
    <property type="project" value="InterPro"/>
</dbReference>
<sequence>MKRAQQPARVARVKKLSRSQGQQILREEEIDSREYEDLFQQQVNKITSGVEAAEETEIHLQAALAAATSGANEGEIPAPPADETPGNHYNILYQRSFDNPVSYIRFSNTVEDCTGCGYDMTSEDDVFLKEYNKKKSGGRYSEDFFEKIMAMFEETAKTHAPYASVDNTVVPFDTMKSVLVDRVRGEVGEFAKAFYDHWVIRQQLQPALKYETSKDNEDADPYVCFRRRDGRQTRKTRARDNASVDRLKKLRREMEDARGMVLATHQREIMKRDLLRTERMIFGQRAILKDTKVRLSIKSNDDDLINQKPQKRPRQSDVPARAPVVGRLPNGSIGPIAPELPQLSDIQTEKENALQRIIETKTQLHRKWNEDHIDLTREPLSPVEDRGPEPSFRPATAQYRYLTPPSSVNSEAFEQNALIQKEAEGTINRYSSPPVEIELQAQRAYRKRVGRLGRLWIDRRNMAPTPLNDNDVIMTDRWKYDQEDDDEQDVYPMDPYDITALRYRSTLPTRSERSAARPSPNDRLTAAALQPPAT</sequence>
<evidence type="ECO:0000256" key="4">
    <source>
        <dbReference type="ARBA" id="ARBA00023163"/>
    </source>
</evidence>
<feature type="region of interest" description="Disordered" evidence="8">
    <location>
        <begin position="1"/>
        <end position="29"/>
    </location>
</feature>